<proteinExistence type="predicted"/>
<reference evidence="3 4" key="1">
    <citation type="journal article" date="2014" name="Am. J. Bot.">
        <title>Genome assembly and annotation for red clover (Trifolium pratense; Fabaceae).</title>
        <authorList>
            <person name="Istvanek J."/>
            <person name="Jaros M."/>
            <person name="Krenek A."/>
            <person name="Repkova J."/>
        </authorList>
    </citation>
    <scope>NUCLEOTIDE SEQUENCE [LARGE SCALE GENOMIC DNA]</scope>
    <source>
        <strain evidence="4">cv. Tatra</strain>
        <tissue evidence="3">Young leaves</tissue>
    </source>
</reference>
<dbReference type="GO" id="GO:0004812">
    <property type="term" value="F:aminoacyl-tRNA ligase activity"/>
    <property type="evidence" value="ECO:0007669"/>
    <property type="project" value="UniProtKB-KW"/>
</dbReference>
<evidence type="ECO:0000313" key="3">
    <source>
        <dbReference type="EMBL" id="PNX62392.1"/>
    </source>
</evidence>
<name>A0A2K3K7Z8_TRIPR</name>
<protein>
    <submittedName>
        <fullName evidence="3">Aspartyl-tRNA synthetase</fullName>
    </submittedName>
</protein>
<dbReference type="EMBL" id="ASHM01087657">
    <property type="protein sequence ID" value="PNX62392.1"/>
    <property type="molecule type" value="Genomic_DNA"/>
</dbReference>
<feature type="region of interest" description="Disordered" evidence="1">
    <location>
        <begin position="45"/>
        <end position="66"/>
    </location>
</feature>
<keyword evidence="3" id="KW-0436">Ligase</keyword>
<evidence type="ECO:0000313" key="4">
    <source>
        <dbReference type="Proteomes" id="UP000236291"/>
    </source>
</evidence>
<comment type="caution">
    <text evidence="3">The sequence shown here is derived from an EMBL/GenBank/DDBJ whole genome shotgun (WGS) entry which is preliminary data.</text>
</comment>
<feature type="compositionally biased region" description="Basic and acidic residues" evidence="1">
    <location>
        <begin position="45"/>
        <end position="54"/>
    </location>
</feature>
<gene>
    <name evidence="2" type="ORF">L195_g050301</name>
    <name evidence="3" type="ORF">L195_g052958</name>
</gene>
<dbReference type="EMBL" id="ASHM01076198">
    <property type="protein sequence ID" value="PNX57238.1"/>
    <property type="molecule type" value="Genomic_DNA"/>
</dbReference>
<sequence>MFKMKEDEDIKTMYARPKVTAIQESKDLNDVTLENLISSLRSHEMELQQDEPVKKSCSFKGNQKSV</sequence>
<accession>A0A2K3K7Z8</accession>
<evidence type="ECO:0000313" key="2">
    <source>
        <dbReference type="EMBL" id="PNX57238.1"/>
    </source>
</evidence>
<dbReference type="Proteomes" id="UP000236291">
    <property type="component" value="Unassembled WGS sequence"/>
</dbReference>
<organism evidence="3 4">
    <name type="scientific">Trifolium pratense</name>
    <name type="common">Red clover</name>
    <dbReference type="NCBI Taxonomy" id="57577"/>
    <lineage>
        <taxon>Eukaryota</taxon>
        <taxon>Viridiplantae</taxon>
        <taxon>Streptophyta</taxon>
        <taxon>Embryophyta</taxon>
        <taxon>Tracheophyta</taxon>
        <taxon>Spermatophyta</taxon>
        <taxon>Magnoliopsida</taxon>
        <taxon>eudicotyledons</taxon>
        <taxon>Gunneridae</taxon>
        <taxon>Pentapetalae</taxon>
        <taxon>rosids</taxon>
        <taxon>fabids</taxon>
        <taxon>Fabales</taxon>
        <taxon>Fabaceae</taxon>
        <taxon>Papilionoideae</taxon>
        <taxon>50 kb inversion clade</taxon>
        <taxon>NPAAA clade</taxon>
        <taxon>Hologalegina</taxon>
        <taxon>IRL clade</taxon>
        <taxon>Trifolieae</taxon>
        <taxon>Trifolium</taxon>
    </lineage>
</organism>
<keyword evidence="3" id="KW-0030">Aminoacyl-tRNA synthetase</keyword>
<reference evidence="3 4" key="2">
    <citation type="journal article" date="2017" name="Front. Plant Sci.">
        <title>Gene Classification and Mining of Molecular Markers Useful in Red Clover (Trifolium pratense) Breeding.</title>
        <authorList>
            <person name="Istvanek J."/>
            <person name="Dluhosova J."/>
            <person name="Dluhos P."/>
            <person name="Patkova L."/>
            <person name="Nedelnik J."/>
            <person name="Repkova J."/>
        </authorList>
    </citation>
    <scope>NUCLEOTIDE SEQUENCE [LARGE SCALE GENOMIC DNA]</scope>
    <source>
        <strain evidence="4">cv. Tatra</strain>
        <tissue evidence="3">Young leaves</tissue>
    </source>
</reference>
<dbReference type="AlphaFoldDB" id="A0A2K3K7Z8"/>
<evidence type="ECO:0000256" key="1">
    <source>
        <dbReference type="SAM" id="MobiDB-lite"/>
    </source>
</evidence>